<evidence type="ECO:0000313" key="6">
    <source>
        <dbReference type="Proteomes" id="UP000010411"/>
    </source>
</evidence>
<keyword evidence="4" id="KW-1133">Transmembrane helix</keyword>
<keyword evidence="4" id="KW-0812">Transmembrane</keyword>
<evidence type="ECO:0008006" key="7">
    <source>
        <dbReference type="Google" id="ProtNLM"/>
    </source>
</evidence>
<dbReference type="PANTHER" id="PTHR43386:SF1">
    <property type="entry name" value="D,D-DIPEPTIDE TRANSPORT SYSTEM PERMEASE PROTEIN DDPC-RELATED"/>
    <property type="match status" value="1"/>
</dbReference>
<protein>
    <recommendedName>
        <fullName evidence="7">ABC transporter permease</fullName>
    </recommendedName>
</protein>
<proteinExistence type="predicted"/>
<dbReference type="PANTHER" id="PTHR43386">
    <property type="entry name" value="OLIGOPEPTIDE TRANSPORT SYSTEM PERMEASE PROTEIN APPC"/>
    <property type="match status" value="1"/>
</dbReference>
<organism evidence="5 6">
    <name type="scientific">Streptomyces ipomoeae 91-03</name>
    <dbReference type="NCBI Taxonomy" id="698759"/>
    <lineage>
        <taxon>Bacteria</taxon>
        <taxon>Bacillati</taxon>
        <taxon>Actinomycetota</taxon>
        <taxon>Actinomycetes</taxon>
        <taxon>Kitasatosporales</taxon>
        <taxon>Streptomycetaceae</taxon>
        <taxon>Streptomyces</taxon>
    </lineage>
</organism>
<feature type="transmembrane region" description="Helical" evidence="4">
    <location>
        <begin position="46"/>
        <end position="69"/>
    </location>
</feature>
<dbReference type="Proteomes" id="UP000010411">
    <property type="component" value="Unassembled WGS sequence"/>
</dbReference>
<comment type="subcellular location">
    <subcellularLocation>
        <location evidence="1">Cell membrane</location>
        <topology evidence="1">Multi-pass membrane protein</topology>
    </subcellularLocation>
</comment>
<keyword evidence="2" id="KW-0813">Transport</keyword>
<keyword evidence="6" id="KW-1185">Reference proteome</keyword>
<name>L1KMK7_9ACTN</name>
<evidence type="ECO:0000256" key="4">
    <source>
        <dbReference type="SAM" id="Phobius"/>
    </source>
</evidence>
<accession>L1KMK7</accession>
<keyword evidence="4" id="KW-0472">Membrane</keyword>
<dbReference type="GO" id="GO:0005886">
    <property type="term" value="C:plasma membrane"/>
    <property type="evidence" value="ECO:0007669"/>
    <property type="project" value="UniProtKB-SubCell"/>
</dbReference>
<evidence type="ECO:0000256" key="3">
    <source>
        <dbReference type="SAM" id="MobiDB-lite"/>
    </source>
</evidence>
<evidence type="ECO:0000256" key="2">
    <source>
        <dbReference type="ARBA" id="ARBA00022448"/>
    </source>
</evidence>
<comment type="caution">
    <text evidence="5">The sequence shown here is derived from an EMBL/GenBank/DDBJ whole genome shotgun (WGS) entry which is preliminary data.</text>
</comment>
<gene>
    <name evidence="5" type="ORF">STRIP9103_08941</name>
</gene>
<sequence length="94" mass="9673">HALLRLPAVALALTSLGFLGLGAQPPDPEWGLLLAENQPYAERAPWAVLAPATALALLGALAVTAAGGVRRPRPFARPVRQPKPAVAPTVGETV</sequence>
<dbReference type="EMBL" id="AEJC01000577">
    <property type="protein sequence ID" value="EKX61633.1"/>
    <property type="molecule type" value="Genomic_DNA"/>
</dbReference>
<reference evidence="5 6" key="1">
    <citation type="submission" date="2012-11" db="EMBL/GenBank/DDBJ databases">
        <authorList>
            <person name="Huguet-Tapia J.C."/>
            <person name="Durkin A.S."/>
            <person name="Pettis G.S."/>
            <person name="Badger J.H."/>
        </authorList>
    </citation>
    <scope>NUCLEOTIDE SEQUENCE [LARGE SCALE GENOMIC DNA]</scope>
    <source>
        <strain evidence="5 6">91-03</strain>
    </source>
</reference>
<feature type="region of interest" description="Disordered" evidence="3">
    <location>
        <begin position="72"/>
        <end position="94"/>
    </location>
</feature>
<dbReference type="InterPro" id="IPR050366">
    <property type="entry name" value="BP-dependent_transpt_permease"/>
</dbReference>
<evidence type="ECO:0000313" key="5">
    <source>
        <dbReference type="EMBL" id="EKX61633.1"/>
    </source>
</evidence>
<feature type="non-terminal residue" evidence="5">
    <location>
        <position position="1"/>
    </location>
</feature>
<evidence type="ECO:0000256" key="1">
    <source>
        <dbReference type="ARBA" id="ARBA00004651"/>
    </source>
</evidence>
<dbReference type="AlphaFoldDB" id="L1KMK7"/>